<evidence type="ECO:0008006" key="5">
    <source>
        <dbReference type="Google" id="ProtNLM"/>
    </source>
</evidence>
<reference evidence="4" key="2">
    <citation type="submission" date="2009-11" db="EMBL/GenBank/DDBJ databases">
        <title>The Genome Sequence of Allomyces macrogynus strain ATCC 38327.</title>
        <authorList>
            <consortium name="The Broad Institute Genome Sequencing Platform"/>
            <person name="Russ C."/>
            <person name="Cuomo C."/>
            <person name="Shea T."/>
            <person name="Young S.K."/>
            <person name="Zeng Q."/>
            <person name="Koehrsen M."/>
            <person name="Haas B."/>
            <person name="Borodovsky M."/>
            <person name="Guigo R."/>
            <person name="Alvarado L."/>
            <person name="Berlin A."/>
            <person name="Borenstein D."/>
            <person name="Chen Z."/>
            <person name="Engels R."/>
            <person name="Freedman E."/>
            <person name="Gellesch M."/>
            <person name="Goldberg J."/>
            <person name="Griggs A."/>
            <person name="Gujja S."/>
            <person name="Heiman D."/>
            <person name="Hepburn T."/>
            <person name="Howarth C."/>
            <person name="Jen D."/>
            <person name="Larson L."/>
            <person name="Lewis B."/>
            <person name="Mehta T."/>
            <person name="Park D."/>
            <person name="Pearson M."/>
            <person name="Roberts A."/>
            <person name="Saif S."/>
            <person name="Shenoy N."/>
            <person name="Sisk P."/>
            <person name="Stolte C."/>
            <person name="Sykes S."/>
            <person name="Walk T."/>
            <person name="White J."/>
            <person name="Yandava C."/>
            <person name="Burger G."/>
            <person name="Gray M.W."/>
            <person name="Holland P.W.H."/>
            <person name="King N."/>
            <person name="Lang F.B.F."/>
            <person name="Roger A.J."/>
            <person name="Ruiz-Trillo I."/>
            <person name="Lander E."/>
            <person name="Nusbaum C."/>
        </authorList>
    </citation>
    <scope>NUCLEOTIDE SEQUENCE [LARGE SCALE GENOMIC DNA]</scope>
    <source>
        <strain evidence="4">ATCC 38327</strain>
    </source>
</reference>
<feature type="signal peptide" evidence="2">
    <location>
        <begin position="1"/>
        <end position="33"/>
    </location>
</feature>
<dbReference type="Proteomes" id="UP000054350">
    <property type="component" value="Unassembled WGS sequence"/>
</dbReference>
<sequence length="313" mass="32324">MMANLRTPARRLAATALLALTVIFLLTGNPVHGDPHPDPHASPDPHALADPVPLVIPVRNPPLVRGGDDTIKAVVADILDETAAPEDVKAGLGDAIEVPGATEAVKPPLDGKEKEEEPAPVEAEVPEETTEIELPPMLVDNTDEGNATTGEEPAPAVPEATQDTAAGTLDETQEATQIDRTPESKTQDGVESHPLRAREAMFQDASEPVADLNARIAAATPSNSINNNGKPTSTPSRATGTVEASLVPSTTTSTATATATSTGTVPDSFVEGGQLNLVFAAVAMNKGQNGQNAPSFQLTSDKSGLSFSAQYAV</sequence>
<evidence type="ECO:0000256" key="2">
    <source>
        <dbReference type="SAM" id="SignalP"/>
    </source>
</evidence>
<feature type="compositionally biased region" description="Basic and acidic residues" evidence="1">
    <location>
        <begin position="180"/>
        <end position="193"/>
    </location>
</feature>
<feature type="region of interest" description="Disordered" evidence="1">
    <location>
        <begin position="99"/>
        <end position="160"/>
    </location>
</feature>
<evidence type="ECO:0000313" key="4">
    <source>
        <dbReference type="Proteomes" id="UP000054350"/>
    </source>
</evidence>
<feature type="region of interest" description="Disordered" evidence="1">
    <location>
        <begin position="220"/>
        <end position="261"/>
    </location>
</feature>
<accession>A0A0L0SRH7</accession>
<gene>
    <name evidence="3" type="ORF">AMAG_10777</name>
</gene>
<proteinExistence type="predicted"/>
<reference evidence="3 4" key="1">
    <citation type="submission" date="2009-11" db="EMBL/GenBank/DDBJ databases">
        <title>Annotation of Allomyces macrogynus ATCC 38327.</title>
        <authorList>
            <consortium name="The Broad Institute Genome Sequencing Platform"/>
            <person name="Russ C."/>
            <person name="Cuomo C."/>
            <person name="Burger G."/>
            <person name="Gray M.W."/>
            <person name="Holland P.W.H."/>
            <person name="King N."/>
            <person name="Lang F.B.F."/>
            <person name="Roger A.J."/>
            <person name="Ruiz-Trillo I."/>
            <person name="Young S.K."/>
            <person name="Zeng Q."/>
            <person name="Gargeya S."/>
            <person name="Fitzgerald M."/>
            <person name="Haas B."/>
            <person name="Abouelleil A."/>
            <person name="Alvarado L."/>
            <person name="Arachchi H.M."/>
            <person name="Berlin A."/>
            <person name="Chapman S.B."/>
            <person name="Gearin G."/>
            <person name="Goldberg J."/>
            <person name="Griggs A."/>
            <person name="Gujja S."/>
            <person name="Hansen M."/>
            <person name="Heiman D."/>
            <person name="Howarth C."/>
            <person name="Larimer J."/>
            <person name="Lui A."/>
            <person name="MacDonald P.J.P."/>
            <person name="McCowen C."/>
            <person name="Montmayeur A."/>
            <person name="Murphy C."/>
            <person name="Neiman D."/>
            <person name="Pearson M."/>
            <person name="Priest M."/>
            <person name="Roberts A."/>
            <person name="Saif S."/>
            <person name="Shea T."/>
            <person name="Sisk P."/>
            <person name="Stolte C."/>
            <person name="Sykes S."/>
            <person name="Wortman J."/>
            <person name="Nusbaum C."/>
            <person name="Birren B."/>
        </authorList>
    </citation>
    <scope>NUCLEOTIDE SEQUENCE [LARGE SCALE GENOMIC DNA]</scope>
    <source>
        <strain evidence="3 4">ATCC 38327</strain>
    </source>
</reference>
<keyword evidence="2" id="KW-0732">Signal</keyword>
<dbReference type="VEuPathDB" id="FungiDB:AMAG_10777"/>
<dbReference type="AlphaFoldDB" id="A0A0L0SRH7"/>
<dbReference type="OrthoDB" id="5596104at2759"/>
<dbReference type="EMBL" id="GG745346">
    <property type="protein sequence ID" value="KNE65122.1"/>
    <property type="molecule type" value="Genomic_DNA"/>
</dbReference>
<evidence type="ECO:0000313" key="3">
    <source>
        <dbReference type="EMBL" id="KNE65122.1"/>
    </source>
</evidence>
<organism evidence="3 4">
    <name type="scientific">Allomyces macrogynus (strain ATCC 38327)</name>
    <name type="common">Allomyces javanicus var. macrogynus</name>
    <dbReference type="NCBI Taxonomy" id="578462"/>
    <lineage>
        <taxon>Eukaryota</taxon>
        <taxon>Fungi</taxon>
        <taxon>Fungi incertae sedis</taxon>
        <taxon>Blastocladiomycota</taxon>
        <taxon>Blastocladiomycetes</taxon>
        <taxon>Blastocladiales</taxon>
        <taxon>Blastocladiaceae</taxon>
        <taxon>Allomyces</taxon>
    </lineage>
</organism>
<protein>
    <recommendedName>
        <fullName evidence="5">Secreted protein</fullName>
    </recommendedName>
</protein>
<keyword evidence="4" id="KW-1185">Reference proteome</keyword>
<feature type="region of interest" description="Disordered" evidence="1">
    <location>
        <begin position="172"/>
        <end position="193"/>
    </location>
</feature>
<feature type="chain" id="PRO_5005548192" description="Secreted protein" evidence="2">
    <location>
        <begin position="34"/>
        <end position="313"/>
    </location>
</feature>
<name>A0A0L0SRH7_ALLM3</name>
<feature type="compositionally biased region" description="Polar residues" evidence="1">
    <location>
        <begin position="220"/>
        <end position="239"/>
    </location>
</feature>
<evidence type="ECO:0000256" key="1">
    <source>
        <dbReference type="SAM" id="MobiDB-lite"/>
    </source>
</evidence>
<feature type="compositionally biased region" description="Acidic residues" evidence="1">
    <location>
        <begin position="118"/>
        <end position="131"/>
    </location>
</feature>
<feature type="compositionally biased region" description="Low complexity" evidence="1">
    <location>
        <begin position="249"/>
        <end position="261"/>
    </location>
</feature>